<reference evidence="15 16" key="1">
    <citation type="submission" date="2019-03" db="EMBL/GenBank/DDBJ databases">
        <title>Sequencing 25 genomes of Wallemia mellicola.</title>
        <authorList>
            <person name="Gostincar C."/>
        </authorList>
    </citation>
    <scope>NUCLEOTIDE SEQUENCE [LARGE SCALE GENOMIC DNA]</scope>
    <source>
        <strain evidence="13 16">EXF-6152</strain>
        <strain evidence="14 15">EXF-8738</strain>
    </source>
</reference>
<evidence type="ECO:0000313" key="13">
    <source>
        <dbReference type="EMBL" id="TIB77125.1"/>
    </source>
</evidence>
<evidence type="ECO:0000256" key="2">
    <source>
        <dbReference type="ARBA" id="ARBA00007141"/>
    </source>
</evidence>
<evidence type="ECO:0000313" key="14">
    <source>
        <dbReference type="EMBL" id="TIC28871.1"/>
    </source>
</evidence>
<comment type="caution">
    <text evidence="13">The sequence shown here is derived from an EMBL/GenBank/DDBJ whole genome shotgun (WGS) entry which is preliminary data.</text>
</comment>
<evidence type="ECO:0000313" key="15">
    <source>
        <dbReference type="Proteomes" id="UP000305647"/>
    </source>
</evidence>
<evidence type="ECO:0000259" key="12">
    <source>
        <dbReference type="Pfam" id="PF00248"/>
    </source>
</evidence>
<evidence type="ECO:0000256" key="7">
    <source>
        <dbReference type="ARBA" id="ARBA00022989"/>
    </source>
</evidence>
<dbReference type="EMBL" id="SPRO01000033">
    <property type="protein sequence ID" value="TIC28871.1"/>
    <property type="molecule type" value="Genomic_DNA"/>
</dbReference>
<dbReference type="PANTHER" id="PTHR10868:SF1">
    <property type="entry name" value="SIGMA NON-OPIOID INTRACELLULAR RECEPTOR 1"/>
    <property type="match status" value="1"/>
</dbReference>
<evidence type="ECO:0000256" key="4">
    <source>
        <dbReference type="ARBA" id="ARBA00020820"/>
    </source>
</evidence>
<dbReference type="GO" id="GO:0006696">
    <property type="term" value="P:ergosterol biosynthetic process"/>
    <property type="evidence" value="ECO:0007669"/>
    <property type="project" value="TreeGrafter"/>
</dbReference>
<dbReference type="InterPro" id="IPR020471">
    <property type="entry name" value="AKR"/>
</dbReference>
<dbReference type="InterPro" id="IPR036812">
    <property type="entry name" value="NAD(P)_OxRdtase_dom_sf"/>
</dbReference>
<comment type="subcellular location">
    <subcellularLocation>
        <location evidence="1">Endoplasmic reticulum membrane</location>
        <topology evidence="1">Multi-pass membrane protein</topology>
    </subcellularLocation>
</comment>
<dbReference type="PROSITE" id="PS00062">
    <property type="entry name" value="ALDOKETO_REDUCTASE_2"/>
    <property type="match status" value="1"/>
</dbReference>
<evidence type="ECO:0000256" key="11">
    <source>
        <dbReference type="SAM" id="Phobius"/>
    </source>
</evidence>
<organism evidence="13 16">
    <name type="scientific">Wallemia mellicola</name>
    <dbReference type="NCBI Taxonomy" id="1708541"/>
    <lineage>
        <taxon>Eukaryota</taxon>
        <taxon>Fungi</taxon>
        <taxon>Dikarya</taxon>
        <taxon>Basidiomycota</taxon>
        <taxon>Wallemiomycotina</taxon>
        <taxon>Wallemiomycetes</taxon>
        <taxon>Wallemiales</taxon>
        <taxon>Wallemiaceae</taxon>
        <taxon>Wallemia</taxon>
    </lineage>
</organism>
<dbReference type="GO" id="GO:0016491">
    <property type="term" value="F:oxidoreductase activity"/>
    <property type="evidence" value="ECO:0007669"/>
    <property type="project" value="InterPro"/>
</dbReference>
<feature type="transmembrane region" description="Helical" evidence="11">
    <location>
        <begin position="528"/>
        <end position="550"/>
    </location>
</feature>
<keyword evidence="6" id="KW-0256">Endoplasmic reticulum</keyword>
<evidence type="ECO:0000256" key="3">
    <source>
        <dbReference type="ARBA" id="ARBA00007715"/>
    </source>
</evidence>
<sequence>MGIFCVIGSVLEGMLDRFYIFSPEQLNEVAQNALARQSDTRGVIDDIVRQLKVSHPGRTINTREEWVFNNAGGAMGSMYIIHASITEYLIIFGTALGTEGHTGRHTADDYFHILEGEQWAYEADSLTKEVYPAGSVHHLQRGVVKQYRMPDTCWAMEYARGWIPPMLPFGYADTFFSTLDIQTLWHTSVITGREIIANLLHASLFKQSAYDGVRQALNKGVRHIDTAQIYGNEDSVGQALKDSGVSRSELFIATKYGGGRDVRSEFNDSLRKLQLEYLDLYIVHWPKVVEQSGGLAATWSEFEKLKSEGLVKHIGVSNFDNNDLDELLKTAKEYPEVNQIELGPTCWKKVEHIYKRNAELGIVVEAYGALAALTSPKSDLDNLFSQLGEKYGLSKGAIILLWLKSHKIVAVTTTSKDERFEEYNKVYASTLEEVDGEAISKLGKQYLDIVTSMTSDWSLNYLNNAAEQAKSDPPGYIPNQPLRKSRRNNTLEQTHEANKKSLELSAIKHNKAWETAIAPGKAMFTTAFMMYMSGSSIQIFSISIVFMTIWNALKSLTKINTTFKPFQISNAPPGATLTHAELDFTPQKLAFVACQVAALALGLYKADTMGLLPSRPSDWIEFWRSDILTTFTPGSVHPLY</sequence>
<proteinExistence type="inferred from homology"/>
<dbReference type="PRINTS" id="PR00069">
    <property type="entry name" value="ALDKETRDTASE"/>
</dbReference>
<keyword evidence="8 11" id="KW-0472">Membrane</keyword>
<dbReference type="AlphaFoldDB" id="A0A4T0PMH5"/>
<evidence type="ECO:0000256" key="9">
    <source>
        <dbReference type="ARBA" id="ARBA00029435"/>
    </source>
</evidence>
<dbReference type="InterPro" id="IPR009445">
    <property type="entry name" value="TMEM85/Emc4"/>
</dbReference>
<evidence type="ECO:0000256" key="1">
    <source>
        <dbReference type="ARBA" id="ARBA00004477"/>
    </source>
</evidence>
<dbReference type="Pfam" id="PF06417">
    <property type="entry name" value="EMC4"/>
    <property type="match status" value="1"/>
</dbReference>
<dbReference type="UniPathway" id="UPA00768"/>
<evidence type="ECO:0000256" key="6">
    <source>
        <dbReference type="ARBA" id="ARBA00022824"/>
    </source>
</evidence>
<dbReference type="Pfam" id="PF00248">
    <property type="entry name" value="Aldo_ket_red"/>
    <property type="match status" value="1"/>
</dbReference>
<keyword evidence="5 11" id="KW-0812">Transmembrane</keyword>
<dbReference type="Pfam" id="PF04622">
    <property type="entry name" value="ERG2_Sigma1R"/>
    <property type="match status" value="1"/>
</dbReference>
<accession>A0A4T0PMH5</accession>
<dbReference type="Gene3D" id="3.20.20.100">
    <property type="entry name" value="NADP-dependent oxidoreductase domain"/>
    <property type="match status" value="1"/>
</dbReference>
<evidence type="ECO:0000256" key="8">
    <source>
        <dbReference type="ARBA" id="ARBA00023136"/>
    </source>
</evidence>
<dbReference type="InterPro" id="IPR018170">
    <property type="entry name" value="Aldo/ket_reductase_CS"/>
</dbReference>
<feature type="domain" description="NADP-dependent oxidoreductase" evidence="12">
    <location>
        <begin position="206"/>
        <end position="441"/>
    </location>
</feature>
<feature type="region of interest" description="Disordered" evidence="10">
    <location>
        <begin position="468"/>
        <end position="495"/>
    </location>
</feature>
<evidence type="ECO:0000313" key="16">
    <source>
        <dbReference type="Proteomes" id="UP000310685"/>
    </source>
</evidence>
<keyword evidence="7 11" id="KW-1133">Transmembrane helix</keyword>
<dbReference type="GO" id="GO:0005789">
    <property type="term" value="C:endoplasmic reticulum membrane"/>
    <property type="evidence" value="ECO:0007669"/>
    <property type="project" value="UniProtKB-SubCell"/>
</dbReference>
<dbReference type="Proteomes" id="UP000305647">
    <property type="component" value="Unassembled WGS sequence"/>
</dbReference>
<comment type="similarity">
    <text evidence="2">Belongs to the ERG2 family.</text>
</comment>
<dbReference type="InterPro" id="IPR006716">
    <property type="entry name" value="ERG2_sigma1_rcpt-like"/>
</dbReference>
<name>A0A4T0PMH5_9BASI</name>
<comment type="pathway">
    <text evidence="9">Steroid metabolism; ergosterol biosynthesis.</text>
</comment>
<comment type="similarity">
    <text evidence="3">Belongs to the EMC4 family.</text>
</comment>
<dbReference type="EMBL" id="SPRC01000037">
    <property type="protein sequence ID" value="TIB77125.1"/>
    <property type="molecule type" value="Genomic_DNA"/>
</dbReference>
<evidence type="ECO:0000256" key="10">
    <source>
        <dbReference type="SAM" id="MobiDB-lite"/>
    </source>
</evidence>
<dbReference type="Proteomes" id="UP000310685">
    <property type="component" value="Unassembled WGS sequence"/>
</dbReference>
<dbReference type="PANTHER" id="PTHR10868">
    <property type="entry name" value="SIGMA 1-TYPE OPIOID RECEPTOR-RELATED"/>
    <property type="match status" value="1"/>
</dbReference>
<evidence type="ECO:0000256" key="5">
    <source>
        <dbReference type="ARBA" id="ARBA00022692"/>
    </source>
</evidence>
<protein>
    <recommendedName>
        <fullName evidence="4">ER membrane protein complex subunit 4</fullName>
    </recommendedName>
</protein>
<dbReference type="InterPro" id="IPR023210">
    <property type="entry name" value="NADP_OxRdtase_dom"/>
</dbReference>
<gene>
    <name evidence="14" type="ORF">E3Q10_02910</name>
    <name evidence="13" type="ORF">E3Q22_03189</name>
</gene>
<dbReference type="SUPFAM" id="SSF51430">
    <property type="entry name" value="NAD(P)-linked oxidoreductase"/>
    <property type="match status" value="1"/>
</dbReference>